<reference evidence="2 3" key="1">
    <citation type="submission" date="2015-08" db="EMBL/GenBank/DDBJ databases">
        <title>Next Generation Sequencing and Analysis of the Genome of Puccinia sorghi L Schw, the Causal Agent of Maize Common Rust.</title>
        <authorList>
            <person name="Rochi L."/>
            <person name="Burguener G."/>
            <person name="Darino M."/>
            <person name="Turjanski A."/>
            <person name="Kreff E."/>
            <person name="Dieguez M.J."/>
            <person name="Sacco F."/>
        </authorList>
    </citation>
    <scope>NUCLEOTIDE SEQUENCE [LARGE SCALE GENOMIC DNA]</scope>
    <source>
        <strain evidence="2 3">RO10H11247</strain>
    </source>
</reference>
<accession>A0A0L6UKP7</accession>
<feature type="compositionally biased region" description="Polar residues" evidence="1">
    <location>
        <begin position="137"/>
        <end position="146"/>
    </location>
</feature>
<feature type="compositionally biased region" description="Pro residues" evidence="1">
    <location>
        <begin position="152"/>
        <end position="165"/>
    </location>
</feature>
<evidence type="ECO:0000313" key="3">
    <source>
        <dbReference type="Proteomes" id="UP000037035"/>
    </source>
</evidence>
<dbReference type="AlphaFoldDB" id="A0A0L6UKP7"/>
<evidence type="ECO:0000313" key="2">
    <source>
        <dbReference type="EMBL" id="KNZ48370.1"/>
    </source>
</evidence>
<dbReference type="VEuPathDB" id="FungiDB:VP01_5718g2"/>
<feature type="non-terminal residue" evidence="2">
    <location>
        <position position="1"/>
    </location>
</feature>
<dbReference type="EMBL" id="LAVV01010961">
    <property type="protein sequence ID" value="KNZ48370.1"/>
    <property type="molecule type" value="Genomic_DNA"/>
</dbReference>
<comment type="caution">
    <text evidence="2">The sequence shown here is derived from an EMBL/GenBank/DDBJ whole genome shotgun (WGS) entry which is preliminary data.</text>
</comment>
<gene>
    <name evidence="2" type="ORF">VP01_5718g2</name>
</gene>
<dbReference type="OrthoDB" id="29024at2759"/>
<name>A0A0L6UKP7_9BASI</name>
<protein>
    <submittedName>
        <fullName evidence="2">Uncharacterized protein</fullName>
    </submittedName>
</protein>
<proteinExistence type="predicted"/>
<sequence length="203" mass="22092">RYISKINCLNGMLSDVDFDSSTAMVSLVKELNCANCSNILEIRTILTKEVKIKIKHYELNQACLASKKHFGFCQFLSLLLKHIIQYSCNPCSKISGQLKCPAKNIMKVNPTQAKTIADMKPALTPVVPVSLADSQPVSSPVATANHPTGVPERPPSTNPWLPPPVSHHKSDRKLPSIPSCPMNSTSTAASCCAQDEVSKHPND</sequence>
<feature type="region of interest" description="Disordered" evidence="1">
    <location>
        <begin position="137"/>
        <end position="203"/>
    </location>
</feature>
<dbReference type="STRING" id="27349.A0A0L6UKP7"/>
<dbReference type="Proteomes" id="UP000037035">
    <property type="component" value="Unassembled WGS sequence"/>
</dbReference>
<evidence type="ECO:0000256" key="1">
    <source>
        <dbReference type="SAM" id="MobiDB-lite"/>
    </source>
</evidence>
<organism evidence="2 3">
    <name type="scientific">Puccinia sorghi</name>
    <dbReference type="NCBI Taxonomy" id="27349"/>
    <lineage>
        <taxon>Eukaryota</taxon>
        <taxon>Fungi</taxon>
        <taxon>Dikarya</taxon>
        <taxon>Basidiomycota</taxon>
        <taxon>Pucciniomycotina</taxon>
        <taxon>Pucciniomycetes</taxon>
        <taxon>Pucciniales</taxon>
        <taxon>Pucciniaceae</taxon>
        <taxon>Puccinia</taxon>
    </lineage>
</organism>
<keyword evidence="3" id="KW-1185">Reference proteome</keyword>